<dbReference type="EMBL" id="UYYB01107378">
    <property type="protein sequence ID" value="VDM80106.1"/>
    <property type="molecule type" value="Genomic_DNA"/>
</dbReference>
<dbReference type="OrthoDB" id="2015515at2759"/>
<dbReference type="InterPro" id="IPR013785">
    <property type="entry name" value="Aldolase_TIM"/>
</dbReference>
<dbReference type="UniPathway" id="UPA00115">
    <property type="reaction ID" value="UER00414"/>
</dbReference>
<sequence>MERYAPLMDEAIAYAKEQSAGKSQDQILELAMDRLFVVFGKEILKSVTRIYNYYKKFGYKTQVMAASFRNTEEIKGLMGCDLLTISPKLLKELSEDKENVTVALKSSDAASKEIPRITVDEKLFRWAMNEDAMASEKLAEGIRNFNKDARTLEGLVKKML</sequence>
<protein>
    <submittedName>
        <fullName evidence="2">Uncharacterized protein</fullName>
    </submittedName>
</protein>
<gene>
    <name evidence="2" type="ORF">SVUK_LOCUS15104</name>
</gene>
<keyword evidence="3" id="KW-1185">Reference proteome</keyword>
<proteinExistence type="predicted"/>
<reference evidence="2 3" key="1">
    <citation type="submission" date="2018-11" db="EMBL/GenBank/DDBJ databases">
        <authorList>
            <consortium name="Pathogen Informatics"/>
        </authorList>
    </citation>
    <scope>NUCLEOTIDE SEQUENCE [LARGE SCALE GENOMIC DNA]</scope>
</reference>
<accession>A0A3P7J9T5</accession>
<dbReference type="Gene3D" id="3.20.20.70">
    <property type="entry name" value="Aldolase class I"/>
    <property type="match status" value="2"/>
</dbReference>
<dbReference type="PANTHER" id="PTHR10683:SF18">
    <property type="entry name" value="TRANSALDOLASE"/>
    <property type="match status" value="1"/>
</dbReference>
<dbReference type="GO" id="GO:0004801">
    <property type="term" value="F:transaldolase activity"/>
    <property type="evidence" value="ECO:0007669"/>
    <property type="project" value="TreeGrafter"/>
</dbReference>
<dbReference type="GO" id="GO:0009052">
    <property type="term" value="P:pentose-phosphate shunt, non-oxidative branch"/>
    <property type="evidence" value="ECO:0007669"/>
    <property type="project" value="TreeGrafter"/>
</dbReference>
<dbReference type="AlphaFoldDB" id="A0A3P7J9T5"/>
<dbReference type="Pfam" id="PF00923">
    <property type="entry name" value="TAL_FSA"/>
    <property type="match status" value="1"/>
</dbReference>
<dbReference type="SUPFAM" id="SSF51569">
    <property type="entry name" value="Aldolase"/>
    <property type="match status" value="1"/>
</dbReference>
<keyword evidence="1" id="KW-0704">Schiff base</keyword>
<evidence type="ECO:0000256" key="1">
    <source>
        <dbReference type="ARBA" id="ARBA00023270"/>
    </source>
</evidence>
<name>A0A3P7J9T5_STRVU</name>
<organism evidence="2 3">
    <name type="scientific">Strongylus vulgaris</name>
    <name type="common">Blood worm</name>
    <dbReference type="NCBI Taxonomy" id="40348"/>
    <lineage>
        <taxon>Eukaryota</taxon>
        <taxon>Metazoa</taxon>
        <taxon>Ecdysozoa</taxon>
        <taxon>Nematoda</taxon>
        <taxon>Chromadorea</taxon>
        <taxon>Rhabditida</taxon>
        <taxon>Rhabditina</taxon>
        <taxon>Rhabditomorpha</taxon>
        <taxon>Strongyloidea</taxon>
        <taxon>Strongylidae</taxon>
        <taxon>Strongylus</taxon>
    </lineage>
</organism>
<dbReference type="GO" id="GO:0005975">
    <property type="term" value="P:carbohydrate metabolic process"/>
    <property type="evidence" value="ECO:0007669"/>
    <property type="project" value="InterPro"/>
</dbReference>
<dbReference type="InterPro" id="IPR001585">
    <property type="entry name" value="TAL/FSA"/>
</dbReference>
<evidence type="ECO:0000313" key="3">
    <source>
        <dbReference type="Proteomes" id="UP000270094"/>
    </source>
</evidence>
<evidence type="ECO:0000313" key="2">
    <source>
        <dbReference type="EMBL" id="VDM80106.1"/>
    </source>
</evidence>
<dbReference type="Proteomes" id="UP000270094">
    <property type="component" value="Unassembled WGS sequence"/>
</dbReference>
<dbReference type="PANTHER" id="PTHR10683">
    <property type="entry name" value="TRANSALDOLASE"/>
    <property type="match status" value="1"/>
</dbReference>